<dbReference type="Proteomes" id="UP001461498">
    <property type="component" value="Unassembled WGS sequence"/>
</dbReference>
<sequence>MLPRSLEQFNGFGFIPVGEPIVVTVAYELLKKENWTNALNIDKSIEVRFCNFLQVLEFYFNITFPICKQSNARTKSKKSWITKGIKISSLKLKQLYKRKLSGNESDKILYSKYKKIYSRVIKAAKRLDNDNFLRESSNKSKAMWNIIDKCIGKDKVSPHQPNNIEITVDGQVYSSPKTVADIFNKTFTTVNTGTDSNDAILNLDHPSVRGISSNVGTRNPYNSNNLFLNPVTEHELSKVITSLPNSKSTTAGICSVYILKQIMPYIVKPLLALINDSFVYGIFPDCLKTSYVIPVFKKGSKSDCNNYRPISILSNFSKIIEKLMFNRIYSFLDSYNILYENQHGFRANYSTHTAMLALFDLIYNDLNCSRRSLAIFIDLTKAFDSVPHQELLHKLEKKSVYVELHWIGVLVILEIDRK</sequence>
<evidence type="ECO:0000313" key="2">
    <source>
        <dbReference type="EMBL" id="KAK9509226.1"/>
    </source>
</evidence>
<dbReference type="AlphaFoldDB" id="A0AAW1DDY1"/>
<dbReference type="GO" id="GO:0071897">
    <property type="term" value="P:DNA biosynthetic process"/>
    <property type="evidence" value="ECO:0007669"/>
    <property type="project" value="UniProtKB-ARBA"/>
</dbReference>
<reference evidence="2 3" key="1">
    <citation type="submission" date="2022-12" db="EMBL/GenBank/DDBJ databases">
        <title>Chromosome-level genome assembly of true bugs.</title>
        <authorList>
            <person name="Ma L."/>
            <person name="Li H."/>
        </authorList>
    </citation>
    <scope>NUCLEOTIDE SEQUENCE [LARGE SCALE GENOMIC DNA]</scope>
    <source>
        <strain evidence="2">Lab_2022b</strain>
    </source>
</reference>
<keyword evidence="3" id="KW-1185">Reference proteome</keyword>
<dbReference type="CDD" id="cd01650">
    <property type="entry name" value="RT_nLTR_like"/>
    <property type="match status" value="1"/>
</dbReference>
<dbReference type="SUPFAM" id="SSF56672">
    <property type="entry name" value="DNA/RNA polymerases"/>
    <property type="match status" value="1"/>
</dbReference>
<dbReference type="Pfam" id="PF00078">
    <property type="entry name" value="RVT_1"/>
    <property type="match status" value="1"/>
</dbReference>
<accession>A0AAW1DDY1</accession>
<gene>
    <name evidence="2" type="ORF">O3M35_006584</name>
</gene>
<proteinExistence type="predicted"/>
<evidence type="ECO:0000313" key="3">
    <source>
        <dbReference type="Proteomes" id="UP001461498"/>
    </source>
</evidence>
<comment type="caution">
    <text evidence="2">The sequence shown here is derived from an EMBL/GenBank/DDBJ whole genome shotgun (WGS) entry which is preliminary data.</text>
</comment>
<dbReference type="PANTHER" id="PTHR19446">
    <property type="entry name" value="REVERSE TRANSCRIPTASES"/>
    <property type="match status" value="1"/>
</dbReference>
<dbReference type="PROSITE" id="PS50878">
    <property type="entry name" value="RT_POL"/>
    <property type="match status" value="1"/>
</dbReference>
<organism evidence="2 3">
    <name type="scientific">Rhynocoris fuscipes</name>
    <dbReference type="NCBI Taxonomy" id="488301"/>
    <lineage>
        <taxon>Eukaryota</taxon>
        <taxon>Metazoa</taxon>
        <taxon>Ecdysozoa</taxon>
        <taxon>Arthropoda</taxon>
        <taxon>Hexapoda</taxon>
        <taxon>Insecta</taxon>
        <taxon>Pterygota</taxon>
        <taxon>Neoptera</taxon>
        <taxon>Paraneoptera</taxon>
        <taxon>Hemiptera</taxon>
        <taxon>Heteroptera</taxon>
        <taxon>Panheteroptera</taxon>
        <taxon>Cimicomorpha</taxon>
        <taxon>Reduviidae</taxon>
        <taxon>Harpactorinae</taxon>
        <taxon>Harpactorini</taxon>
        <taxon>Rhynocoris</taxon>
    </lineage>
</organism>
<dbReference type="EMBL" id="JAPXFL010000003">
    <property type="protein sequence ID" value="KAK9509226.1"/>
    <property type="molecule type" value="Genomic_DNA"/>
</dbReference>
<name>A0AAW1DDY1_9HEMI</name>
<dbReference type="InterPro" id="IPR043502">
    <property type="entry name" value="DNA/RNA_pol_sf"/>
</dbReference>
<feature type="domain" description="Reverse transcriptase" evidence="1">
    <location>
        <begin position="276"/>
        <end position="418"/>
    </location>
</feature>
<dbReference type="InterPro" id="IPR000477">
    <property type="entry name" value="RT_dom"/>
</dbReference>
<protein>
    <recommendedName>
        <fullName evidence="1">Reverse transcriptase domain-containing protein</fullName>
    </recommendedName>
</protein>
<evidence type="ECO:0000259" key="1">
    <source>
        <dbReference type="PROSITE" id="PS50878"/>
    </source>
</evidence>